<evidence type="ECO:0000256" key="1">
    <source>
        <dbReference type="ARBA" id="ARBA00022475"/>
    </source>
</evidence>
<proteinExistence type="inferred from homology"/>
<dbReference type="Pfam" id="PF02491">
    <property type="entry name" value="SHS2_FTSA"/>
    <property type="match status" value="1"/>
</dbReference>
<dbReference type="Pfam" id="PF14450">
    <property type="entry name" value="FtsA"/>
    <property type="match status" value="1"/>
</dbReference>
<dbReference type="InterPro" id="IPR043129">
    <property type="entry name" value="ATPase_NBD"/>
</dbReference>
<evidence type="ECO:0000256" key="4">
    <source>
        <dbReference type="ARBA" id="ARBA00023306"/>
    </source>
</evidence>
<feature type="domain" description="SHS2" evidence="5">
    <location>
        <begin position="11"/>
        <end position="196"/>
    </location>
</feature>
<dbReference type="SMART" id="SM00842">
    <property type="entry name" value="FtsA"/>
    <property type="match status" value="1"/>
</dbReference>
<dbReference type="HAMAP" id="MF_02033">
    <property type="entry name" value="FtsA"/>
    <property type="match status" value="1"/>
</dbReference>
<organism evidence="6">
    <name type="scientific">hydrothermal vent metagenome</name>
    <dbReference type="NCBI Taxonomy" id="652676"/>
    <lineage>
        <taxon>unclassified sequences</taxon>
        <taxon>metagenomes</taxon>
        <taxon>ecological metagenomes</taxon>
    </lineage>
</organism>
<dbReference type="PANTHER" id="PTHR32432">
    <property type="entry name" value="CELL DIVISION PROTEIN FTSA-RELATED"/>
    <property type="match status" value="1"/>
</dbReference>
<keyword evidence="4" id="KW-0131">Cell cycle</keyword>
<dbReference type="NCBIfam" id="TIGR01174">
    <property type="entry name" value="ftsA"/>
    <property type="match status" value="1"/>
</dbReference>
<dbReference type="InterPro" id="IPR020823">
    <property type="entry name" value="Cell_div_FtsA"/>
</dbReference>
<dbReference type="InterPro" id="IPR050696">
    <property type="entry name" value="FtsA/MreB"/>
</dbReference>
<gene>
    <name evidence="6" type="ORF">MNB_SUP05-5-556</name>
</gene>
<accession>A0A1W1BU12</accession>
<keyword evidence="3" id="KW-0472">Membrane</keyword>
<dbReference type="CDD" id="cd24048">
    <property type="entry name" value="ASKHA_NBD_FtsA"/>
    <property type="match status" value="1"/>
</dbReference>
<dbReference type="SUPFAM" id="SSF53067">
    <property type="entry name" value="Actin-like ATPase domain"/>
    <property type="match status" value="2"/>
</dbReference>
<keyword evidence="1" id="KW-1003">Cell membrane</keyword>
<dbReference type="PANTHER" id="PTHR32432:SF4">
    <property type="entry name" value="CELL DIVISION PROTEIN FTSA"/>
    <property type="match status" value="1"/>
</dbReference>
<dbReference type="GO" id="GO:0051301">
    <property type="term" value="P:cell division"/>
    <property type="evidence" value="ECO:0007669"/>
    <property type="project" value="UniProtKB-KW"/>
</dbReference>
<reference evidence="6" key="1">
    <citation type="submission" date="2016-10" db="EMBL/GenBank/DDBJ databases">
        <authorList>
            <person name="de Groot N.N."/>
        </authorList>
    </citation>
    <scope>NUCLEOTIDE SEQUENCE</scope>
</reference>
<dbReference type="PIRSF" id="PIRSF003101">
    <property type="entry name" value="FtsA"/>
    <property type="match status" value="1"/>
</dbReference>
<dbReference type="EMBL" id="FPHJ01000019">
    <property type="protein sequence ID" value="SFV57090.1"/>
    <property type="molecule type" value="Genomic_DNA"/>
</dbReference>
<keyword evidence="2 6" id="KW-0132">Cell division</keyword>
<dbReference type="Gene3D" id="3.30.420.40">
    <property type="match status" value="2"/>
</dbReference>
<evidence type="ECO:0000256" key="2">
    <source>
        <dbReference type="ARBA" id="ARBA00022618"/>
    </source>
</evidence>
<sequence length="406" mass="43912">MSKKNKQNEIVVSLDIGSSKVLVIVAENTEEGLRVLGYGMEPSLGVKQGVVVHMDETIKAISKAVETASLVSDVRIDVVSVGISGTHISSLNSKGRVSISHNEVDKDDIRRVLTNAEAITIPANQEILHVLPQSFIIDSKTNLDEPLGMHGDVLEAKAHVVTGDSSAIKNIVKSVEQCGLKASDIILEPLAAAESCLTKDEKDLGVCLLDIGSGITNISVFVNGSIVHTNVLPIAGGLVTDDLVYAFTTSYKNAEVLKKQHGCALAELIKDEELIEVEHISDGQMRKLTKRTLAEVIEARYDEIFTAVKDDLKLNGYESLISAGIVLTGGAANIDGCSYLAESIFNKPVRLAQNKSVTGLDNMIVNPSFSVGIGLLLFEGKQEKHSLFLFKQNNWIDKVKKWLSHF</sequence>
<dbReference type="GO" id="GO:0032153">
    <property type="term" value="C:cell division site"/>
    <property type="evidence" value="ECO:0007669"/>
    <property type="project" value="TreeGrafter"/>
</dbReference>
<dbReference type="AlphaFoldDB" id="A0A1W1BU12"/>
<evidence type="ECO:0000259" key="5">
    <source>
        <dbReference type="SMART" id="SM00842"/>
    </source>
</evidence>
<dbReference type="Gene3D" id="3.30.1490.110">
    <property type="match status" value="1"/>
</dbReference>
<evidence type="ECO:0000256" key="3">
    <source>
        <dbReference type="ARBA" id="ARBA00023136"/>
    </source>
</evidence>
<dbReference type="GO" id="GO:0009898">
    <property type="term" value="C:cytoplasmic side of plasma membrane"/>
    <property type="evidence" value="ECO:0007669"/>
    <property type="project" value="TreeGrafter"/>
</dbReference>
<name>A0A1W1BU12_9ZZZZ</name>
<dbReference type="InterPro" id="IPR003494">
    <property type="entry name" value="SHS2_FtsA"/>
</dbReference>
<protein>
    <submittedName>
        <fullName evidence="6">Cell division protein FtsA</fullName>
    </submittedName>
</protein>
<evidence type="ECO:0000313" key="6">
    <source>
        <dbReference type="EMBL" id="SFV57090.1"/>
    </source>
</evidence>